<evidence type="ECO:0000256" key="1">
    <source>
        <dbReference type="ARBA" id="ARBA00004123"/>
    </source>
</evidence>
<organism evidence="7 8">
    <name type="scientific">Rotaria sordida</name>
    <dbReference type="NCBI Taxonomy" id="392033"/>
    <lineage>
        <taxon>Eukaryota</taxon>
        <taxon>Metazoa</taxon>
        <taxon>Spiralia</taxon>
        <taxon>Gnathifera</taxon>
        <taxon>Rotifera</taxon>
        <taxon>Eurotatoria</taxon>
        <taxon>Bdelloidea</taxon>
        <taxon>Philodinida</taxon>
        <taxon>Philodinidae</taxon>
        <taxon>Rotaria</taxon>
    </lineage>
</organism>
<keyword evidence="4" id="KW-0862">Zinc</keyword>
<evidence type="ECO:0008006" key="9">
    <source>
        <dbReference type="Google" id="ProtNLM"/>
    </source>
</evidence>
<protein>
    <recommendedName>
        <fullName evidence="9">Transposase</fullName>
    </recommendedName>
</protein>
<dbReference type="SUPFAM" id="SSF53098">
    <property type="entry name" value="Ribonuclease H-like"/>
    <property type="match status" value="1"/>
</dbReference>
<evidence type="ECO:0000256" key="4">
    <source>
        <dbReference type="ARBA" id="ARBA00022833"/>
    </source>
</evidence>
<dbReference type="AlphaFoldDB" id="A0A819IHP5"/>
<comment type="caution">
    <text evidence="7">The sequence shown here is derived from an EMBL/GenBank/DDBJ whole genome shotgun (WGS) entry which is preliminary data.</text>
</comment>
<name>A0A819IHP5_9BILA</name>
<reference evidence="7" key="1">
    <citation type="submission" date="2021-02" db="EMBL/GenBank/DDBJ databases">
        <authorList>
            <person name="Nowell W R."/>
        </authorList>
    </citation>
    <scope>NUCLEOTIDE SEQUENCE</scope>
</reference>
<dbReference type="PANTHER" id="PTHR46481">
    <property type="entry name" value="ZINC FINGER BED DOMAIN-CONTAINING PROTEIN 4"/>
    <property type="match status" value="1"/>
</dbReference>
<accession>A0A819IHP5</accession>
<evidence type="ECO:0000256" key="3">
    <source>
        <dbReference type="ARBA" id="ARBA00022771"/>
    </source>
</evidence>
<feature type="region of interest" description="Disordered" evidence="6">
    <location>
        <begin position="116"/>
        <end position="144"/>
    </location>
</feature>
<feature type="compositionally biased region" description="Basic and acidic residues" evidence="6">
    <location>
        <begin position="409"/>
        <end position="423"/>
    </location>
</feature>
<dbReference type="GO" id="GO:0005634">
    <property type="term" value="C:nucleus"/>
    <property type="evidence" value="ECO:0007669"/>
    <property type="project" value="UniProtKB-SubCell"/>
</dbReference>
<dbReference type="Proteomes" id="UP000663836">
    <property type="component" value="Unassembled WGS sequence"/>
</dbReference>
<proteinExistence type="predicted"/>
<dbReference type="InterPro" id="IPR052035">
    <property type="entry name" value="ZnF_BED_domain_contain"/>
</dbReference>
<keyword evidence="3" id="KW-0863">Zinc-finger</keyword>
<evidence type="ECO:0000256" key="2">
    <source>
        <dbReference type="ARBA" id="ARBA00022723"/>
    </source>
</evidence>
<evidence type="ECO:0000313" key="7">
    <source>
        <dbReference type="EMBL" id="CAF3913767.1"/>
    </source>
</evidence>
<keyword evidence="2" id="KW-0479">Metal-binding</keyword>
<gene>
    <name evidence="7" type="ORF">JBS370_LOCUS21541</name>
</gene>
<dbReference type="GO" id="GO:0008270">
    <property type="term" value="F:zinc ion binding"/>
    <property type="evidence" value="ECO:0007669"/>
    <property type="project" value="UniProtKB-KW"/>
</dbReference>
<dbReference type="PANTHER" id="PTHR46481:SF10">
    <property type="entry name" value="ZINC FINGER BED DOMAIN-CONTAINING PROTEIN 39"/>
    <property type="match status" value="1"/>
</dbReference>
<feature type="compositionally biased region" description="Acidic residues" evidence="6">
    <location>
        <begin position="393"/>
        <end position="408"/>
    </location>
</feature>
<dbReference type="EMBL" id="CAJOBD010002869">
    <property type="protein sequence ID" value="CAF3913767.1"/>
    <property type="molecule type" value="Genomic_DNA"/>
</dbReference>
<feature type="compositionally biased region" description="Low complexity" evidence="6">
    <location>
        <begin position="116"/>
        <end position="136"/>
    </location>
</feature>
<feature type="region of interest" description="Disordered" evidence="6">
    <location>
        <begin position="1"/>
        <end position="86"/>
    </location>
</feature>
<feature type="compositionally biased region" description="Low complexity" evidence="6">
    <location>
        <begin position="67"/>
        <end position="81"/>
    </location>
</feature>
<comment type="subcellular location">
    <subcellularLocation>
        <location evidence="1">Nucleus</location>
    </subcellularLocation>
</comment>
<evidence type="ECO:0000256" key="6">
    <source>
        <dbReference type="SAM" id="MobiDB-lite"/>
    </source>
</evidence>
<feature type="region of interest" description="Disordered" evidence="6">
    <location>
        <begin position="370"/>
        <end position="442"/>
    </location>
</feature>
<sequence>MSASSSRRSPSRASSVSSGSVTPVSRRQKARNISNTTARNTSSNSSTSSARTLRRLQSNSKTVKWANFNDNYNSNDSNGRNETSNYQQQTLQIDEVSMSSDESNHGMTPSTIINSLHLSHSNNSNNNNDTTAASDSPKISDTDENVDRLTTNVQITMLDSKVQQNAMKLAEILTFFDECDGGTAYICKLCQTKKLDEKQVNCIIADSRPFGDFSRKGMREFLATAVPGYKPLHRTTVRKRLRTLYIEHRRTLRKVLQNVTDLALTTDIWKDNRNRYYISLTGHFYDKQLKLISLTLGFRLLQGRHIANRLAKYIKNEIMSLNIEEKVRCIITDNAPNVVNAIHKLGIGIHHSCMAHNLNLVIKSTLFPSKKKKKPSSSKSTLNFNDQSSTDESSAEDDASVDDYSSSDEETHSSNRVDYEDKSFITNQESSSSEDDASTSSDADNEIIITNISTTTSIDPTLLSIRSLIKRVRELVSLVNKSGPLSEYIRQQAKEKKLSGEIVYFLYKNYPNSIKSLSQL</sequence>
<dbReference type="InterPro" id="IPR012337">
    <property type="entry name" value="RNaseH-like_sf"/>
</dbReference>
<keyword evidence="5" id="KW-0539">Nucleus</keyword>
<evidence type="ECO:0000256" key="5">
    <source>
        <dbReference type="ARBA" id="ARBA00023242"/>
    </source>
</evidence>
<feature type="compositionally biased region" description="Low complexity" evidence="6">
    <location>
        <begin position="1"/>
        <end position="51"/>
    </location>
</feature>
<evidence type="ECO:0000313" key="8">
    <source>
        <dbReference type="Proteomes" id="UP000663836"/>
    </source>
</evidence>